<dbReference type="RefSeq" id="WP_073369432.1">
    <property type="nucleotide sequence ID" value="NZ_FQWB01000002.1"/>
</dbReference>
<evidence type="ECO:0000256" key="1">
    <source>
        <dbReference type="ARBA" id="ARBA00001971"/>
    </source>
</evidence>
<keyword evidence="3 6" id="KW-0349">Heme</keyword>
<accession>A0A1M5HUZ8</accession>
<keyword evidence="4 6" id="KW-0479">Metal-binding</keyword>
<dbReference type="InterPro" id="IPR001486">
    <property type="entry name" value="Hemoglobin_trunc"/>
</dbReference>
<comment type="cofactor">
    <cofactor evidence="1">
        <name>heme</name>
        <dbReference type="ChEBI" id="CHEBI:30413"/>
    </cofactor>
</comment>
<dbReference type="GO" id="GO:0020037">
    <property type="term" value="F:heme binding"/>
    <property type="evidence" value="ECO:0007669"/>
    <property type="project" value="InterPro"/>
</dbReference>
<protein>
    <submittedName>
        <fullName evidence="7">Hemoglobin</fullName>
    </submittedName>
</protein>
<name>A0A1M5HUZ8_9FLAO</name>
<gene>
    <name evidence="7" type="ORF">SAMN05443549_102390</name>
</gene>
<dbReference type="SUPFAM" id="SSF46458">
    <property type="entry name" value="Globin-like"/>
    <property type="match status" value="1"/>
</dbReference>
<evidence type="ECO:0000256" key="2">
    <source>
        <dbReference type="ARBA" id="ARBA00022448"/>
    </source>
</evidence>
<dbReference type="AlphaFoldDB" id="A0A1M5HUZ8"/>
<evidence type="ECO:0000256" key="5">
    <source>
        <dbReference type="ARBA" id="ARBA00023004"/>
    </source>
</evidence>
<dbReference type="Pfam" id="PF01152">
    <property type="entry name" value="Bac_globin"/>
    <property type="match status" value="1"/>
</dbReference>
<dbReference type="GO" id="GO:0015671">
    <property type="term" value="P:oxygen transport"/>
    <property type="evidence" value="ECO:0007669"/>
    <property type="project" value="InterPro"/>
</dbReference>
<evidence type="ECO:0000313" key="7">
    <source>
        <dbReference type="EMBL" id="SHG19770.1"/>
    </source>
</evidence>
<dbReference type="InterPro" id="IPR012292">
    <property type="entry name" value="Globin/Proto"/>
</dbReference>
<evidence type="ECO:0000313" key="8">
    <source>
        <dbReference type="Proteomes" id="UP000184516"/>
    </source>
</evidence>
<keyword evidence="5 6" id="KW-0408">Iron</keyword>
<dbReference type="InterPro" id="IPR019795">
    <property type="entry name" value="Globin_bac-like_CS"/>
</dbReference>
<evidence type="ECO:0000256" key="3">
    <source>
        <dbReference type="ARBA" id="ARBA00022617"/>
    </source>
</evidence>
<dbReference type="CDD" id="cd00454">
    <property type="entry name" value="TrHb1_N"/>
    <property type="match status" value="1"/>
</dbReference>
<dbReference type="GO" id="GO:0019825">
    <property type="term" value="F:oxygen binding"/>
    <property type="evidence" value="ECO:0007669"/>
    <property type="project" value="InterPro"/>
</dbReference>
<dbReference type="Gene3D" id="1.10.490.10">
    <property type="entry name" value="Globins"/>
    <property type="match status" value="1"/>
</dbReference>
<sequence length="129" mass="14479">MEKNENQNSLYERLGGVEGITAIVDDVVESHMANPAIKARFLPLKDDTEHFKEVRQHLINFFIMGSGGPNQYTGKDMHTAHIGMNINQGEYMSVIDDIMLALDKNNVDEQSRKDVLAILYSLKGQMIGV</sequence>
<organism evidence="7 8">
    <name type="scientific">Flavobacterium fluvii</name>
    <dbReference type="NCBI Taxonomy" id="468056"/>
    <lineage>
        <taxon>Bacteria</taxon>
        <taxon>Pseudomonadati</taxon>
        <taxon>Bacteroidota</taxon>
        <taxon>Flavobacteriia</taxon>
        <taxon>Flavobacteriales</taxon>
        <taxon>Flavobacteriaceae</taxon>
        <taxon>Flavobacterium</taxon>
    </lineage>
</organism>
<dbReference type="OrthoDB" id="9795814at2"/>
<dbReference type="GO" id="GO:0046872">
    <property type="term" value="F:metal ion binding"/>
    <property type="evidence" value="ECO:0007669"/>
    <property type="project" value="UniProtKB-KW"/>
</dbReference>
<dbReference type="Proteomes" id="UP000184516">
    <property type="component" value="Unassembled WGS sequence"/>
</dbReference>
<dbReference type="EMBL" id="FQWB01000002">
    <property type="protein sequence ID" value="SHG19770.1"/>
    <property type="molecule type" value="Genomic_DNA"/>
</dbReference>
<proteinExistence type="predicted"/>
<dbReference type="PROSITE" id="PS01213">
    <property type="entry name" value="GLOBIN_FAM_2"/>
    <property type="match status" value="1"/>
</dbReference>
<feature type="binding site" description="distal binding residue" evidence="6">
    <location>
        <position position="81"/>
    </location>
    <ligand>
        <name>heme</name>
        <dbReference type="ChEBI" id="CHEBI:30413"/>
    </ligand>
    <ligandPart>
        <name>Fe</name>
        <dbReference type="ChEBI" id="CHEBI:18248"/>
    </ligandPart>
</feature>
<evidence type="ECO:0000256" key="4">
    <source>
        <dbReference type="ARBA" id="ARBA00022723"/>
    </source>
</evidence>
<reference evidence="8" key="1">
    <citation type="submission" date="2016-11" db="EMBL/GenBank/DDBJ databases">
        <authorList>
            <person name="Varghese N."/>
            <person name="Submissions S."/>
        </authorList>
    </citation>
    <scope>NUCLEOTIDE SEQUENCE [LARGE SCALE GENOMIC DNA]</scope>
    <source>
        <strain evidence="8">DSM 19978</strain>
    </source>
</reference>
<evidence type="ECO:0000256" key="6">
    <source>
        <dbReference type="PIRSR" id="PIRSR601486-1"/>
    </source>
</evidence>
<keyword evidence="2" id="KW-0813">Transport</keyword>
<keyword evidence="8" id="KW-1185">Reference proteome</keyword>
<dbReference type="InterPro" id="IPR009050">
    <property type="entry name" value="Globin-like_sf"/>
</dbReference>